<protein>
    <submittedName>
        <fullName evidence="3">Uncharacterized protein</fullName>
    </submittedName>
</protein>
<evidence type="ECO:0000256" key="2">
    <source>
        <dbReference type="ARBA" id="ARBA00023125"/>
    </source>
</evidence>
<organism evidence="3 4">
    <name type="scientific">Mycoplasma bradburyae</name>
    <dbReference type="NCBI Taxonomy" id="2963128"/>
    <lineage>
        <taxon>Bacteria</taxon>
        <taxon>Bacillati</taxon>
        <taxon>Mycoplasmatota</taxon>
        <taxon>Mollicutes</taxon>
        <taxon>Mycoplasmataceae</taxon>
        <taxon>Mycoplasma</taxon>
    </lineage>
</organism>
<gene>
    <name evidence="3" type="ORF">LNO68_00545</name>
</gene>
<dbReference type="RefSeq" id="WP_255034419.1">
    <property type="nucleotide sequence ID" value="NZ_CP101414.1"/>
</dbReference>
<evidence type="ECO:0000313" key="3">
    <source>
        <dbReference type="EMBL" id="MDC4181681.1"/>
    </source>
</evidence>
<dbReference type="Gene3D" id="3.90.220.20">
    <property type="entry name" value="DNA methylase specificity domains"/>
    <property type="match status" value="1"/>
</dbReference>
<dbReference type="SUPFAM" id="SSF116734">
    <property type="entry name" value="DNA methylase specificity domain"/>
    <property type="match status" value="1"/>
</dbReference>
<evidence type="ECO:0000256" key="1">
    <source>
        <dbReference type="ARBA" id="ARBA00022747"/>
    </source>
</evidence>
<proteinExistence type="predicted"/>
<comment type="caution">
    <text evidence="3">The sequence shown here is derived from an EMBL/GenBank/DDBJ whole genome shotgun (WGS) entry which is preliminary data.</text>
</comment>
<name>A0ABT5GB35_9MOLU</name>
<reference evidence="3" key="1">
    <citation type="submission" date="2021-11" db="EMBL/GenBank/DDBJ databases">
        <title>Description of Mycoplasma bradburyaesp. nov.from sea birds: a tribute to a great mycoplasmologist.</title>
        <authorList>
            <person name="Ramirez A.S."/>
            <person name="Poveda C."/>
            <person name="Suarez-Perez A."/>
            <person name="Rosales R.S."/>
            <person name="Dijkman R."/>
            <person name="Feberwee A."/>
            <person name="Spergser J."/>
            <person name="Szostak M.P."/>
            <person name="Ressel L."/>
            <person name="Calabuig P."/>
            <person name="Catania S."/>
            <person name="Gobbo F."/>
            <person name="Timofte D."/>
            <person name="Poveda J.B."/>
        </authorList>
    </citation>
    <scope>NUCLEOTIDE SEQUENCE [LARGE SCALE GENOMIC DNA]</scope>
    <source>
        <strain evidence="3">T158</strain>
    </source>
</reference>
<dbReference type="EMBL" id="JAJHZM010000001">
    <property type="protein sequence ID" value="MDC4181681.1"/>
    <property type="molecule type" value="Genomic_DNA"/>
</dbReference>
<keyword evidence="4" id="KW-1185">Reference proteome</keyword>
<keyword evidence="1" id="KW-0680">Restriction system</keyword>
<accession>A0ABT5GB35</accession>
<keyword evidence="2" id="KW-0238">DNA-binding</keyword>
<evidence type="ECO:0000313" key="4">
    <source>
        <dbReference type="Proteomes" id="UP001220940"/>
    </source>
</evidence>
<dbReference type="Proteomes" id="UP001220940">
    <property type="component" value="Unassembled WGS sequence"/>
</dbReference>
<sequence>MKLKDIAEIVTEKIDYESINLENYVSVDNLLQNKNGKCNAAHMPAYGKYIKYRVGDILLGNIRPYLKKIWLSDTTGAAKQDVIVLRPKNNISSWFIYSLLSDDNFFEYVSKGSIGTIMPMGDKKHILNYEFLVDINNEKISNLIKLITTKIFLNRKINDNLFIDFLINRCLTVH</sequence>
<dbReference type="InterPro" id="IPR044946">
    <property type="entry name" value="Restrct_endonuc_typeI_TRD_sf"/>
</dbReference>